<name>A0ACB8RDW9_9AGAM</name>
<protein>
    <submittedName>
        <fullName evidence="1">Arginase/deacetylase</fullName>
    </submittedName>
</protein>
<comment type="caution">
    <text evidence="1">The sequence shown here is derived from an EMBL/GenBank/DDBJ whole genome shotgun (WGS) entry which is preliminary data.</text>
</comment>
<keyword evidence="2" id="KW-1185">Reference proteome</keyword>
<gene>
    <name evidence="1" type="ORF">FA95DRAFT_1584483</name>
</gene>
<reference evidence="1" key="2">
    <citation type="journal article" date="2022" name="New Phytol.">
        <title>Evolutionary transition to the ectomycorrhizal habit in the genomes of a hyperdiverse lineage of mushroom-forming fungi.</title>
        <authorList>
            <person name="Looney B."/>
            <person name="Miyauchi S."/>
            <person name="Morin E."/>
            <person name="Drula E."/>
            <person name="Courty P.E."/>
            <person name="Kohler A."/>
            <person name="Kuo A."/>
            <person name="LaButti K."/>
            <person name="Pangilinan J."/>
            <person name="Lipzen A."/>
            <person name="Riley R."/>
            <person name="Andreopoulos W."/>
            <person name="He G."/>
            <person name="Johnson J."/>
            <person name="Nolan M."/>
            <person name="Tritt A."/>
            <person name="Barry K.W."/>
            <person name="Grigoriev I.V."/>
            <person name="Nagy L.G."/>
            <person name="Hibbett D."/>
            <person name="Henrissat B."/>
            <person name="Matheny P.B."/>
            <person name="Labbe J."/>
            <person name="Martin F.M."/>
        </authorList>
    </citation>
    <scope>NUCLEOTIDE SEQUENCE</scope>
    <source>
        <strain evidence="1">FP105234-sp</strain>
    </source>
</reference>
<sequence>MKVVYHTASLIHDPPFEFISGQPVPYFESPARWLTIKRELESAGTFEFVEADDTIDVLKYVSAVHGADYLAYLVTAYTRWVADGGDKSFSRLEAQSAVLPEAFPHPQVLAVAAAIDPGALSPIARAGFYCFDLSCPITEDTYPSIVASARVALHAAQLLATERGVFALCRPPGHHAGTSVCGGYCFINNIAVAARFLQRTNPNPNLPVAILDIDYHHGNGTQEIFYSDSSVLYVSLHAQNDYPYFTGSAAERGAGAGLGSTINHPLPRGTGDDAYCAALADAVAEINAFSPAYVLVSLGVDTFVDDPISDFALSRACYARMGRAIAQLRRPTLFVLEG</sequence>
<evidence type="ECO:0000313" key="2">
    <source>
        <dbReference type="Proteomes" id="UP000814033"/>
    </source>
</evidence>
<proteinExistence type="predicted"/>
<evidence type="ECO:0000313" key="1">
    <source>
        <dbReference type="EMBL" id="KAI0042273.1"/>
    </source>
</evidence>
<dbReference type="Proteomes" id="UP000814033">
    <property type="component" value="Unassembled WGS sequence"/>
</dbReference>
<accession>A0ACB8RDW9</accession>
<dbReference type="EMBL" id="MU276075">
    <property type="protein sequence ID" value="KAI0042273.1"/>
    <property type="molecule type" value="Genomic_DNA"/>
</dbReference>
<reference evidence="1" key="1">
    <citation type="submission" date="2021-02" db="EMBL/GenBank/DDBJ databases">
        <authorList>
            <consortium name="DOE Joint Genome Institute"/>
            <person name="Ahrendt S."/>
            <person name="Looney B.P."/>
            <person name="Miyauchi S."/>
            <person name="Morin E."/>
            <person name="Drula E."/>
            <person name="Courty P.E."/>
            <person name="Chicoki N."/>
            <person name="Fauchery L."/>
            <person name="Kohler A."/>
            <person name="Kuo A."/>
            <person name="Labutti K."/>
            <person name="Pangilinan J."/>
            <person name="Lipzen A."/>
            <person name="Riley R."/>
            <person name="Andreopoulos W."/>
            <person name="He G."/>
            <person name="Johnson J."/>
            <person name="Barry K.W."/>
            <person name="Grigoriev I.V."/>
            <person name="Nagy L."/>
            <person name="Hibbett D."/>
            <person name="Henrissat B."/>
            <person name="Matheny P.B."/>
            <person name="Labbe J."/>
            <person name="Martin F."/>
        </authorList>
    </citation>
    <scope>NUCLEOTIDE SEQUENCE</scope>
    <source>
        <strain evidence="1">FP105234-sp</strain>
    </source>
</reference>
<organism evidence="1 2">
    <name type="scientific">Auriscalpium vulgare</name>
    <dbReference type="NCBI Taxonomy" id="40419"/>
    <lineage>
        <taxon>Eukaryota</taxon>
        <taxon>Fungi</taxon>
        <taxon>Dikarya</taxon>
        <taxon>Basidiomycota</taxon>
        <taxon>Agaricomycotina</taxon>
        <taxon>Agaricomycetes</taxon>
        <taxon>Russulales</taxon>
        <taxon>Auriscalpiaceae</taxon>
        <taxon>Auriscalpium</taxon>
    </lineage>
</organism>